<dbReference type="SMART" id="SM00744">
    <property type="entry name" value="RINGv"/>
    <property type="match status" value="1"/>
</dbReference>
<feature type="domain" description="RING-CH-type" evidence="4">
    <location>
        <begin position="83"/>
        <end position="152"/>
    </location>
</feature>
<evidence type="ECO:0000256" key="1">
    <source>
        <dbReference type="ARBA" id="ARBA00022723"/>
    </source>
</evidence>
<dbReference type="InterPro" id="IPR013083">
    <property type="entry name" value="Znf_RING/FYVE/PHD"/>
</dbReference>
<dbReference type="SUPFAM" id="SSF144232">
    <property type="entry name" value="HIT/MYND zinc finger-like"/>
    <property type="match status" value="1"/>
</dbReference>
<proteinExistence type="predicted"/>
<dbReference type="Gene3D" id="3.30.40.10">
    <property type="entry name" value="Zinc/RING finger domain, C3HC4 (zinc finger)"/>
    <property type="match status" value="1"/>
</dbReference>
<dbReference type="SUPFAM" id="SSF48452">
    <property type="entry name" value="TPR-like"/>
    <property type="match status" value="1"/>
</dbReference>
<protein>
    <recommendedName>
        <fullName evidence="4">RING-CH-type domain-containing protein</fullName>
    </recommendedName>
</protein>
<dbReference type="InterPro" id="IPR011016">
    <property type="entry name" value="Znf_RING-CH"/>
</dbReference>
<name>A0A8J2S5U1_9STRA</name>
<dbReference type="SUPFAM" id="SSF57850">
    <property type="entry name" value="RING/U-box"/>
    <property type="match status" value="1"/>
</dbReference>
<dbReference type="Proteomes" id="UP000789595">
    <property type="component" value="Unassembled WGS sequence"/>
</dbReference>
<keyword evidence="1" id="KW-0479">Metal-binding</keyword>
<organism evidence="5 6">
    <name type="scientific">Pelagomonas calceolata</name>
    <dbReference type="NCBI Taxonomy" id="35677"/>
    <lineage>
        <taxon>Eukaryota</taxon>
        <taxon>Sar</taxon>
        <taxon>Stramenopiles</taxon>
        <taxon>Ochrophyta</taxon>
        <taxon>Pelagophyceae</taxon>
        <taxon>Pelagomonadales</taxon>
        <taxon>Pelagomonadaceae</taxon>
        <taxon>Pelagomonas</taxon>
    </lineage>
</organism>
<keyword evidence="2" id="KW-0863">Zinc-finger</keyword>
<evidence type="ECO:0000313" key="5">
    <source>
        <dbReference type="EMBL" id="CAH0365888.1"/>
    </source>
</evidence>
<keyword evidence="3" id="KW-0862">Zinc</keyword>
<dbReference type="Pfam" id="PF12906">
    <property type="entry name" value="RINGv"/>
    <property type="match status" value="1"/>
</dbReference>
<accession>A0A8J2S5U1</accession>
<dbReference type="Gene3D" id="1.25.40.10">
    <property type="entry name" value="Tetratricopeptide repeat domain"/>
    <property type="match status" value="1"/>
</dbReference>
<comment type="caution">
    <text evidence="5">The sequence shown here is derived from an EMBL/GenBank/DDBJ whole genome shotgun (WGS) entry which is preliminary data.</text>
</comment>
<dbReference type="GO" id="GO:0008270">
    <property type="term" value="F:zinc ion binding"/>
    <property type="evidence" value="ECO:0007669"/>
    <property type="project" value="UniProtKB-KW"/>
</dbReference>
<dbReference type="InterPro" id="IPR011990">
    <property type="entry name" value="TPR-like_helical_dom_sf"/>
</dbReference>
<evidence type="ECO:0000256" key="3">
    <source>
        <dbReference type="ARBA" id="ARBA00022833"/>
    </source>
</evidence>
<dbReference type="OrthoDB" id="1658288at2759"/>
<evidence type="ECO:0000313" key="6">
    <source>
        <dbReference type="Proteomes" id="UP000789595"/>
    </source>
</evidence>
<gene>
    <name evidence="5" type="ORF">PECAL_1P23500</name>
</gene>
<keyword evidence="6" id="KW-1185">Reference proteome</keyword>
<evidence type="ECO:0000259" key="4">
    <source>
        <dbReference type="SMART" id="SM00744"/>
    </source>
</evidence>
<sequence>MILTLCTACAAPLPDEPMQCAECATRYCSERCERYDRRRGGHGRICGAIASGGGAEQYHADKKYAEAVDVAVEECAEDAEGQTCYICTEALHAETKEGLVRGCACRGTAGFAHVSCLAEQAKILVAEGEENNLGLSALNDRWARWDTCSLCKQMYYGVVYCALGWACWKTYVGRPETDRYRRTAMGVLGNGLEFAERNDEALPIKEAELSMERRLGASEDSILVVQGNLANTYAKAGRSEDAVCTSRDVYLGHLKLYGEENEKTLRATNNYASILVDLRHFKEAQSLMRKTIPVARRVLEESNETTLRMRWTYAMALFFEDSTATLDDLSEAVTTLEDIEQIARRVFGGAHPTTSAIEENLQDARAVLHAREETPSPGNASSS</sequence>
<evidence type="ECO:0000256" key="2">
    <source>
        <dbReference type="ARBA" id="ARBA00022771"/>
    </source>
</evidence>
<reference evidence="5" key="1">
    <citation type="submission" date="2021-11" db="EMBL/GenBank/DDBJ databases">
        <authorList>
            <consortium name="Genoscope - CEA"/>
            <person name="William W."/>
        </authorList>
    </citation>
    <scope>NUCLEOTIDE SEQUENCE</scope>
</reference>
<dbReference type="AlphaFoldDB" id="A0A8J2S5U1"/>
<dbReference type="EMBL" id="CAKKNE010000001">
    <property type="protein sequence ID" value="CAH0365888.1"/>
    <property type="molecule type" value="Genomic_DNA"/>
</dbReference>